<organism evidence="1 2">
    <name type="scientific">Datura stramonium</name>
    <name type="common">Jimsonweed</name>
    <name type="synonym">Common thornapple</name>
    <dbReference type="NCBI Taxonomy" id="4076"/>
    <lineage>
        <taxon>Eukaryota</taxon>
        <taxon>Viridiplantae</taxon>
        <taxon>Streptophyta</taxon>
        <taxon>Embryophyta</taxon>
        <taxon>Tracheophyta</taxon>
        <taxon>Spermatophyta</taxon>
        <taxon>Magnoliopsida</taxon>
        <taxon>eudicotyledons</taxon>
        <taxon>Gunneridae</taxon>
        <taxon>Pentapetalae</taxon>
        <taxon>asterids</taxon>
        <taxon>lamiids</taxon>
        <taxon>Solanales</taxon>
        <taxon>Solanaceae</taxon>
        <taxon>Solanoideae</taxon>
        <taxon>Datureae</taxon>
        <taxon>Datura</taxon>
    </lineage>
</organism>
<evidence type="ECO:0000313" key="1">
    <source>
        <dbReference type="EMBL" id="MCD7450209.1"/>
    </source>
</evidence>
<name>A0ABS8RUA5_DATST</name>
<accession>A0ABS8RUA5</accession>
<dbReference type="EMBL" id="JACEIK010000120">
    <property type="protein sequence ID" value="MCD7450209.1"/>
    <property type="molecule type" value="Genomic_DNA"/>
</dbReference>
<protein>
    <submittedName>
        <fullName evidence="1">Uncharacterized protein</fullName>
    </submittedName>
</protein>
<dbReference type="Proteomes" id="UP000823775">
    <property type="component" value="Unassembled WGS sequence"/>
</dbReference>
<reference evidence="1 2" key="1">
    <citation type="journal article" date="2021" name="BMC Genomics">
        <title>Datura genome reveals duplications of psychoactive alkaloid biosynthetic genes and high mutation rate following tissue culture.</title>
        <authorList>
            <person name="Rajewski A."/>
            <person name="Carter-House D."/>
            <person name="Stajich J."/>
            <person name="Litt A."/>
        </authorList>
    </citation>
    <scope>NUCLEOTIDE SEQUENCE [LARGE SCALE GENOMIC DNA]</scope>
    <source>
        <strain evidence="1">AR-01</strain>
    </source>
</reference>
<proteinExistence type="predicted"/>
<feature type="non-terminal residue" evidence="1">
    <location>
        <position position="170"/>
    </location>
</feature>
<keyword evidence="2" id="KW-1185">Reference proteome</keyword>
<evidence type="ECO:0000313" key="2">
    <source>
        <dbReference type="Proteomes" id="UP000823775"/>
    </source>
</evidence>
<comment type="caution">
    <text evidence="1">The sequence shown here is derived from an EMBL/GenBank/DDBJ whole genome shotgun (WGS) entry which is preliminary data.</text>
</comment>
<gene>
    <name evidence="1" type="ORF">HAX54_004356</name>
</gene>
<feature type="non-terminal residue" evidence="1">
    <location>
        <position position="1"/>
    </location>
</feature>
<sequence length="170" mass="19419">VVNVVLDKMVSLVSRCYINKRKNCIILMGEVRFGAWEEVLVWHNQEGRILIEVFIYETLVPEELTLIVRNPCVSRAASCSRRIRRACRRPERLHRTLHGARQGDRCLAHGITPQRARKAHPVEWRLALAIALERLRLTQLLRCVTHTVAQDRASCSAARPMPHASGRAAM</sequence>